<evidence type="ECO:0000313" key="2">
    <source>
        <dbReference type="EMBL" id="KKK73489.1"/>
    </source>
</evidence>
<comment type="caution">
    <text evidence="2">The sequence shown here is derived from an EMBL/GenBank/DDBJ whole genome shotgun (WGS) entry which is preliminary data.</text>
</comment>
<proteinExistence type="predicted"/>
<evidence type="ECO:0000256" key="1">
    <source>
        <dbReference type="SAM" id="MobiDB-lite"/>
    </source>
</evidence>
<accession>A0A0F9A4H6</accession>
<name>A0A0F9A4H6_9ZZZZ</name>
<feature type="non-terminal residue" evidence="2">
    <location>
        <position position="1"/>
    </location>
</feature>
<feature type="region of interest" description="Disordered" evidence="1">
    <location>
        <begin position="1"/>
        <end position="22"/>
    </location>
</feature>
<dbReference type="AlphaFoldDB" id="A0A0F9A4H6"/>
<dbReference type="EMBL" id="LAZR01056766">
    <property type="protein sequence ID" value="KKK73489.1"/>
    <property type="molecule type" value="Genomic_DNA"/>
</dbReference>
<organism evidence="2">
    <name type="scientific">marine sediment metagenome</name>
    <dbReference type="NCBI Taxonomy" id="412755"/>
    <lineage>
        <taxon>unclassified sequences</taxon>
        <taxon>metagenomes</taxon>
        <taxon>ecological metagenomes</taxon>
    </lineage>
</organism>
<gene>
    <name evidence="2" type="ORF">LCGC14_2893290</name>
</gene>
<reference evidence="2" key="1">
    <citation type="journal article" date="2015" name="Nature">
        <title>Complex archaea that bridge the gap between prokaryotes and eukaryotes.</title>
        <authorList>
            <person name="Spang A."/>
            <person name="Saw J.H."/>
            <person name="Jorgensen S.L."/>
            <person name="Zaremba-Niedzwiedzka K."/>
            <person name="Martijn J."/>
            <person name="Lind A.E."/>
            <person name="van Eijk R."/>
            <person name="Schleper C."/>
            <person name="Guy L."/>
            <person name="Ettema T.J."/>
        </authorList>
    </citation>
    <scope>NUCLEOTIDE SEQUENCE</scope>
</reference>
<protein>
    <submittedName>
        <fullName evidence="2">Uncharacterized protein</fullName>
    </submittedName>
</protein>
<sequence length="22" mass="2430">MKNARGTIMAERHAVEDTEGRG</sequence>
<feature type="compositionally biased region" description="Basic and acidic residues" evidence="1">
    <location>
        <begin position="10"/>
        <end position="22"/>
    </location>
</feature>